<dbReference type="STRING" id="323259.Mhun_1657"/>
<dbReference type="InterPro" id="IPR007842">
    <property type="entry name" value="HEPN_dom"/>
</dbReference>
<reference evidence="5" key="1">
    <citation type="journal article" date="2016" name="Stand. Genomic Sci.">
        <title>Complete genome sequence of Methanospirillum hungatei type strain JF1.</title>
        <authorList>
            <person name="Gunsalus R.P."/>
            <person name="Cook L.E."/>
            <person name="Crable B."/>
            <person name="Rohlin L."/>
            <person name="McDonald E."/>
            <person name="Mouttaki H."/>
            <person name="Sieber J.R."/>
            <person name="Poweleit N."/>
            <person name="Zhou H."/>
            <person name="Lapidus A.L."/>
            <person name="Daligault H.E."/>
            <person name="Land M."/>
            <person name="Gilna P."/>
            <person name="Ivanova N."/>
            <person name="Kyrpides N."/>
            <person name="Culley D.E."/>
            <person name="McInerney M.J."/>
        </authorList>
    </citation>
    <scope>NUCLEOTIDE SEQUENCE [LARGE SCALE GENOMIC DNA]</scope>
    <source>
        <strain evidence="5">ATCC 27890 / DSM 864 / NBRC 100397 / JF-1</strain>
    </source>
</reference>
<evidence type="ECO:0000256" key="1">
    <source>
        <dbReference type="ARBA" id="ARBA00038248"/>
    </source>
</evidence>
<dbReference type="InParanoid" id="Q2FRF2"/>
<protein>
    <recommendedName>
        <fullName evidence="3">HEPN domain-containing protein</fullName>
    </recommendedName>
</protein>
<comment type="similarity">
    <text evidence="1">Belongs to the UPF0332 family.</text>
</comment>
<evidence type="ECO:0000256" key="2">
    <source>
        <dbReference type="SAM" id="MobiDB-lite"/>
    </source>
</evidence>
<dbReference type="EnsemblBacteria" id="ABD41388">
    <property type="protein sequence ID" value="ABD41388"/>
    <property type="gene ID" value="Mhun_1657"/>
</dbReference>
<feature type="region of interest" description="Disordered" evidence="2">
    <location>
        <begin position="176"/>
        <end position="203"/>
    </location>
</feature>
<feature type="domain" description="HEPN" evidence="3">
    <location>
        <begin position="25"/>
        <end position="114"/>
    </location>
</feature>
<feature type="compositionally biased region" description="Polar residues" evidence="2">
    <location>
        <begin position="193"/>
        <end position="203"/>
    </location>
</feature>
<dbReference type="eggNOG" id="arCOG02123">
    <property type="taxonomic scope" value="Archaea"/>
</dbReference>
<dbReference type="InterPro" id="IPR052226">
    <property type="entry name" value="UPF0332_toxin"/>
</dbReference>
<dbReference type="KEGG" id="mhu:Mhun_1657"/>
<dbReference type="HOGENOM" id="CLU_1346410_0_0_2"/>
<dbReference type="Proteomes" id="UP000001941">
    <property type="component" value="Chromosome"/>
</dbReference>
<dbReference type="PANTHER" id="PTHR36565:SF1">
    <property type="entry name" value="UPF0332 PROTEIN TM_1000"/>
    <property type="match status" value="1"/>
</dbReference>
<dbReference type="AlphaFoldDB" id="Q2FRF2"/>
<evidence type="ECO:0000259" key="3">
    <source>
        <dbReference type="Pfam" id="PF05168"/>
    </source>
</evidence>
<accession>Q2FRF2</accession>
<organism evidence="4 5">
    <name type="scientific">Methanospirillum hungatei JF-1 (strain ATCC 27890 / DSM 864 / NBRC 100397 / JF-1)</name>
    <dbReference type="NCBI Taxonomy" id="323259"/>
    <lineage>
        <taxon>Archaea</taxon>
        <taxon>Methanobacteriati</taxon>
        <taxon>Methanobacteriota</taxon>
        <taxon>Stenosarchaea group</taxon>
        <taxon>Methanomicrobia</taxon>
        <taxon>Methanomicrobiales</taxon>
        <taxon>Methanospirillaceae</taxon>
        <taxon>Methanospirillum</taxon>
    </lineage>
</organism>
<dbReference type="EMBL" id="CP000254">
    <property type="protein sequence ID" value="ABD41388.1"/>
    <property type="molecule type" value="Genomic_DNA"/>
</dbReference>
<dbReference type="Gene3D" id="1.20.120.330">
    <property type="entry name" value="Nucleotidyltransferases domain 2"/>
    <property type="match status" value="1"/>
</dbReference>
<proteinExistence type="inferred from homology"/>
<evidence type="ECO:0000313" key="5">
    <source>
        <dbReference type="Proteomes" id="UP000001941"/>
    </source>
</evidence>
<name>Q2FRF2_METHJ</name>
<dbReference type="Pfam" id="PF05168">
    <property type="entry name" value="HEPN"/>
    <property type="match status" value="1"/>
</dbReference>
<sequence>MTDQADLILRTLTPGEDIPYNLLLLADETNYEDAISRSYYALYYAAKALLSSKGIITKTHKGLITQISDHYVNNGLVDHQIWHTLAYTESLRESADYSTGEQITEEISLDVIEESKKNSFRYAKFWFYDKDKFNNKFMIPEKNRGGYQQYTFTSPIPSPSPPYGLLSTSRTGFTASVGIRPPNPQGPLYTPSGARSLSCSFSQ</sequence>
<evidence type="ECO:0000313" key="4">
    <source>
        <dbReference type="EMBL" id="ABD41388.1"/>
    </source>
</evidence>
<dbReference type="OrthoDB" id="101012at2157"/>
<dbReference type="PANTHER" id="PTHR36565">
    <property type="entry name" value="UPF0332 PROTEIN TM_1000"/>
    <property type="match status" value="1"/>
</dbReference>
<keyword evidence="5" id="KW-1185">Reference proteome</keyword>
<gene>
    <name evidence="4" type="ordered locus">Mhun_1657</name>
</gene>